<gene>
    <name evidence="2" type="ORF">QVD17_04976</name>
</gene>
<accession>A0AAD8LHB8</accession>
<evidence type="ECO:0000313" key="2">
    <source>
        <dbReference type="EMBL" id="KAK1439161.1"/>
    </source>
</evidence>
<dbReference type="AlphaFoldDB" id="A0AAD8LHB8"/>
<evidence type="ECO:0000256" key="1">
    <source>
        <dbReference type="SAM" id="MobiDB-lite"/>
    </source>
</evidence>
<protein>
    <submittedName>
        <fullName evidence="2">Uncharacterized protein</fullName>
    </submittedName>
</protein>
<reference evidence="2" key="1">
    <citation type="journal article" date="2023" name="bioRxiv">
        <title>Improved chromosome-level genome assembly for marigold (Tagetes erecta).</title>
        <authorList>
            <person name="Jiang F."/>
            <person name="Yuan L."/>
            <person name="Wang S."/>
            <person name="Wang H."/>
            <person name="Xu D."/>
            <person name="Wang A."/>
            <person name="Fan W."/>
        </authorList>
    </citation>
    <scope>NUCLEOTIDE SEQUENCE</scope>
    <source>
        <strain evidence="2">WSJ</strain>
        <tissue evidence="2">Leaf</tissue>
    </source>
</reference>
<proteinExistence type="predicted"/>
<feature type="region of interest" description="Disordered" evidence="1">
    <location>
        <begin position="46"/>
        <end position="93"/>
    </location>
</feature>
<organism evidence="2 3">
    <name type="scientific">Tagetes erecta</name>
    <name type="common">African marigold</name>
    <dbReference type="NCBI Taxonomy" id="13708"/>
    <lineage>
        <taxon>Eukaryota</taxon>
        <taxon>Viridiplantae</taxon>
        <taxon>Streptophyta</taxon>
        <taxon>Embryophyta</taxon>
        <taxon>Tracheophyta</taxon>
        <taxon>Spermatophyta</taxon>
        <taxon>Magnoliopsida</taxon>
        <taxon>eudicotyledons</taxon>
        <taxon>Gunneridae</taxon>
        <taxon>Pentapetalae</taxon>
        <taxon>asterids</taxon>
        <taxon>campanulids</taxon>
        <taxon>Asterales</taxon>
        <taxon>Asteraceae</taxon>
        <taxon>Asteroideae</taxon>
        <taxon>Heliantheae alliance</taxon>
        <taxon>Tageteae</taxon>
        <taxon>Tagetes</taxon>
    </lineage>
</organism>
<name>A0AAD8LHB8_TARER</name>
<keyword evidence="3" id="KW-1185">Reference proteome</keyword>
<comment type="caution">
    <text evidence="2">The sequence shown here is derived from an EMBL/GenBank/DDBJ whole genome shotgun (WGS) entry which is preliminary data.</text>
</comment>
<evidence type="ECO:0000313" key="3">
    <source>
        <dbReference type="Proteomes" id="UP001229421"/>
    </source>
</evidence>
<feature type="compositionally biased region" description="Acidic residues" evidence="1">
    <location>
        <begin position="59"/>
        <end position="69"/>
    </location>
</feature>
<dbReference type="EMBL" id="JAUHHV010000001">
    <property type="protein sequence ID" value="KAK1439161.1"/>
    <property type="molecule type" value="Genomic_DNA"/>
</dbReference>
<sequence length="93" mass="11006">MRYLISKDDPNSMEKRSLFTHIMTSRTYVKLICAWLVDYKWTRYEWGDDDEDNNGKTLDEDEVEEEEDEYAKTLNEVPESGEISGRNGQKFSI</sequence>
<dbReference type="Proteomes" id="UP001229421">
    <property type="component" value="Unassembled WGS sequence"/>
</dbReference>